<name>X8CEK8_MYCXE</name>
<gene>
    <name evidence="1" type="ORF">I553_1301</name>
</gene>
<proteinExistence type="predicted"/>
<organism evidence="1">
    <name type="scientific">Mycobacterium xenopi 4042</name>
    <dbReference type="NCBI Taxonomy" id="1299334"/>
    <lineage>
        <taxon>Bacteria</taxon>
        <taxon>Bacillati</taxon>
        <taxon>Actinomycetota</taxon>
        <taxon>Actinomycetes</taxon>
        <taxon>Mycobacteriales</taxon>
        <taxon>Mycobacteriaceae</taxon>
        <taxon>Mycobacterium</taxon>
    </lineage>
</organism>
<accession>X8CEK8</accession>
<protein>
    <submittedName>
        <fullName evidence="1">Uncharacterized protein</fullName>
    </submittedName>
</protein>
<reference evidence="1" key="1">
    <citation type="submission" date="2014-01" db="EMBL/GenBank/DDBJ databases">
        <authorList>
            <person name="Brown-Elliot B."/>
            <person name="Wallace R."/>
            <person name="Lenaerts A."/>
            <person name="Ordway D."/>
            <person name="DeGroote M.A."/>
            <person name="Parker T."/>
            <person name="Sizemore C."/>
            <person name="Tallon L.J."/>
            <person name="Sadzewicz L.K."/>
            <person name="Sengamalay N."/>
            <person name="Fraser C.M."/>
            <person name="Hine E."/>
            <person name="Shefchek K.A."/>
            <person name="Das S.P."/>
            <person name="Tettelin H."/>
        </authorList>
    </citation>
    <scope>NUCLEOTIDE SEQUENCE [LARGE SCALE GENOMIC DNA]</scope>
    <source>
        <strain evidence="1">4042</strain>
    </source>
</reference>
<dbReference type="EMBL" id="JAOB01000032">
    <property type="protein sequence ID" value="EUA54792.1"/>
    <property type="molecule type" value="Genomic_DNA"/>
</dbReference>
<evidence type="ECO:0000313" key="1">
    <source>
        <dbReference type="EMBL" id="EUA54792.1"/>
    </source>
</evidence>
<comment type="caution">
    <text evidence="1">The sequence shown here is derived from an EMBL/GenBank/DDBJ whole genome shotgun (WGS) entry which is preliminary data.</text>
</comment>
<dbReference type="AlphaFoldDB" id="X8CEK8"/>
<sequence length="51" mass="5730">MDVALGRQLHEIAGERHNQEHVDAEFLDQLGTARQRRQLSGMTARKTTSIG</sequence>